<dbReference type="Gene3D" id="3.40.830.10">
    <property type="entry name" value="LigB-like"/>
    <property type="match status" value="1"/>
</dbReference>
<gene>
    <name evidence="2" type="ORF">GGQ22_02230</name>
</gene>
<sequence length="268" mass="28805">MARDPEAVQGQVFRQGLAEVRGLVADFDPELVVMFGVDHVRAYQPIVPAVSVIAKASGLGDAGSPTGEYDVPADQVVALAADLLAHDVDVALTHETVLDHGFGQTFADLLGSLGARPVVPVHINCAEEPMISCTRAVRIGELVGQHFAEDPRRILYLATGGLSHAPQALAQGVRGMDEEERRRVNMEGSEVALAWLNEDWDRRFLANIATTERGWIADMEPTMVEEAGCGANEVRSWLAAWAAGGRPLRTVAYEPVTEWITGMGVVAS</sequence>
<dbReference type="SUPFAM" id="SSF53213">
    <property type="entry name" value="LigB-like"/>
    <property type="match status" value="1"/>
</dbReference>
<name>A0A6I3J7D9_9ACTN</name>
<feature type="domain" description="Extradiol ring-cleavage dioxygenase class III enzyme subunit B" evidence="1">
    <location>
        <begin position="13"/>
        <end position="262"/>
    </location>
</feature>
<dbReference type="EMBL" id="WLCI01000002">
    <property type="protein sequence ID" value="MTB93889.1"/>
    <property type="molecule type" value="Genomic_DNA"/>
</dbReference>
<dbReference type="AlphaFoldDB" id="A0A6I3J7D9"/>
<keyword evidence="2" id="KW-0223">Dioxygenase</keyword>
<dbReference type="Proteomes" id="UP000433406">
    <property type="component" value="Unassembled WGS sequence"/>
</dbReference>
<evidence type="ECO:0000259" key="1">
    <source>
        <dbReference type="Pfam" id="PF02900"/>
    </source>
</evidence>
<keyword evidence="2" id="KW-0560">Oxidoreductase</keyword>
<keyword evidence="3" id="KW-1185">Reference proteome</keyword>
<evidence type="ECO:0000313" key="2">
    <source>
        <dbReference type="EMBL" id="MTB93889.1"/>
    </source>
</evidence>
<dbReference type="Pfam" id="PF02900">
    <property type="entry name" value="LigB"/>
    <property type="match status" value="1"/>
</dbReference>
<accession>A0A6I3J7D9</accession>
<protein>
    <submittedName>
        <fullName evidence="2">3-carboxyethylcatechol 2,3-dioxygenase</fullName>
    </submittedName>
</protein>
<dbReference type="GO" id="GO:0016702">
    <property type="term" value="F:oxidoreductase activity, acting on single donors with incorporation of molecular oxygen, incorporation of two atoms of oxygen"/>
    <property type="evidence" value="ECO:0007669"/>
    <property type="project" value="UniProtKB-ARBA"/>
</dbReference>
<organism evidence="2 3">
    <name type="scientific">Nocardioides marmotae</name>
    <dbReference type="NCBI Taxonomy" id="2663857"/>
    <lineage>
        <taxon>Bacteria</taxon>
        <taxon>Bacillati</taxon>
        <taxon>Actinomycetota</taxon>
        <taxon>Actinomycetes</taxon>
        <taxon>Propionibacteriales</taxon>
        <taxon>Nocardioidaceae</taxon>
        <taxon>Nocardioides</taxon>
    </lineage>
</organism>
<dbReference type="InterPro" id="IPR004183">
    <property type="entry name" value="Xdiol_dOase_suB"/>
</dbReference>
<evidence type="ECO:0000313" key="3">
    <source>
        <dbReference type="Proteomes" id="UP000433406"/>
    </source>
</evidence>
<comment type="caution">
    <text evidence="2">The sequence shown here is derived from an EMBL/GenBank/DDBJ whole genome shotgun (WGS) entry which is preliminary data.</text>
</comment>
<reference evidence="2 3" key="1">
    <citation type="submission" date="2019-10" db="EMBL/GenBank/DDBJ databases">
        <title>Nocardioides novel species isolated from the excrement of Marmot.</title>
        <authorList>
            <person name="Zhang G."/>
        </authorList>
    </citation>
    <scope>NUCLEOTIDE SEQUENCE [LARGE SCALE GENOMIC DNA]</scope>
    <source>
        <strain evidence="3">zg-579</strain>
    </source>
</reference>
<proteinExistence type="predicted"/>
<dbReference type="GO" id="GO:0008198">
    <property type="term" value="F:ferrous iron binding"/>
    <property type="evidence" value="ECO:0007669"/>
    <property type="project" value="InterPro"/>
</dbReference>